<evidence type="ECO:0000313" key="1">
    <source>
        <dbReference type="EMBL" id="PIO64549.1"/>
    </source>
</evidence>
<dbReference type="EMBL" id="KZ349799">
    <property type="protein sequence ID" value="PIO64549.1"/>
    <property type="molecule type" value="Genomic_DNA"/>
</dbReference>
<dbReference type="Proteomes" id="UP000230423">
    <property type="component" value="Unassembled WGS sequence"/>
</dbReference>
<organism evidence="1 2">
    <name type="scientific">Teladorsagia circumcincta</name>
    <name type="common">Brown stomach worm</name>
    <name type="synonym">Ostertagia circumcincta</name>
    <dbReference type="NCBI Taxonomy" id="45464"/>
    <lineage>
        <taxon>Eukaryota</taxon>
        <taxon>Metazoa</taxon>
        <taxon>Ecdysozoa</taxon>
        <taxon>Nematoda</taxon>
        <taxon>Chromadorea</taxon>
        <taxon>Rhabditida</taxon>
        <taxon>Rhabditina</taxon>
        <taxon>Rhabditomorpha</taxon>
        <taxon>Strongyloidea</taxon>
        <taxon>Trichostrongylidae</taxon>
        <taxon>Teladorsagia</taxon>
    </lineage>
</organism>
<evidence type="ECO:0000313" key="2">
    <source>
        <dbReference type="Proteomes" id="UP000230423"/>
    </source>
</evidence>
<reference evidence="1 2" key="1">
    <citation type="submission" date="2015-09" db="EMBL/GenBank/DDBJ databases">
        <title>Draft genome of the parasitic nematode Teladorsagia circumcincta isolate WARC Sus (inbred).</title>
        <authorList>
            <person name="Mitreva M."/>
        </authorList>
    </citation>
    <scope>NUCLEOTIDE SEQUENCE [LARGE SCALE GENOMIC DNA]</scope>
    <source>
        <strain evidence="1 2">S</strain>
    </source>
</reference>
<name>A0A2G9U2R0_TELCI</name>
<protein>
    <submittedName>
        <fullName evidence="1">Uncharacterized protein</fullName>
    </submittedName>
</protein>
<feature type="non-terminal residue" evidence="1">
    <location>
        <position position="1"/>
    </location>
</feature>
<proteinExistence type="predicted"/>
<keyword evidence="2" id="KW-1185">Reference proteome</keyword>
<dbReference type="OrthoDB" id="5830735at2759"/>
<accession>A0A2G9U2R0</accession>
<dbReference type="AlphaFoldDB" id="A0A2G9U2R0"/>
<gene>
    <name evidence="1" type="ORF">TELCIR_13819</name>
</gene>
<sequence length="73" mass="8465">RTFVIMLETSYNMGSTIFQMKRSLKKALDSIQNDPTTAGWFSKFILYPFDSKKTKQYYRLPNVNDSVDESIGT</sequence>